<sequence length="90" mass="10276">MITGKRDWKEIHTRCYFFPLDLCDACEGGFDSPLHAERCFLSAVMISRCKSQKCAFESLAVGSCRSVHKDTIVLEWNCKDARTSVVKERI</sequence>
<dbReference type="EMBL" id="JACMSC010000017">
    <property type="protein sequence ID" value="KAG6479976.1"/>
    <property type="molecule type" value="Genomic_DNA"/>
</dbReference>
<name>A0A8J5F2I3_ZINOF</name>
<accession>A0A8J5F2I3</accession>
<evidence type="ECO:0000313" key="2">
    <source>
        <dbReference type="Proteomes" id="UP000734854"/>
    </source>
</evidence>
<keyword evidence="2" id="KW-1185">Reference proteome</keyword>
<gene>
    <name evidence="1" type="ORF">ZIOFF_063453</name>
</gene>
<organism evidence="1 2">
    <name type="scientific">Zingiber officinale</name>
    <name type="common">Ginger</name>
    <name type="synonym">Amomum zingiber</name>
    <dbReference type="NCBI Taxonomy" id="94328"/>
    <lineage>
        <taxon>Eukaryota</taxon>
        <taxon>Viridiplantae</taxon>
        <taxon>Streptophyta</taxon>
        <taxon>Embryophyta</taxon>
        <taxon>Tracheophyta</taxon>
        <taxon>Spermatophyta</taxon>
        <taxon>Magnoliopsida</taxon>
        <taxon>Liliopsida</taxon>
        <taxon>Zingiberales</taxon>
        <taxon>Zingiberaceae</taxon>
        <taxon>Zingiber</taxon>
    </lineage>
</organism>
<dbReference type="AlphaFoldDB" id="A0A8J5F2I3"/>
<dbReference type="Proteomes" id="UP000734854">
    <property type="component" value="Unassembled WGS sequence"/>
</dbReference>
<proteinExistence type="predicted"/>
<protein>
    <submittedName>
        <fullName evidence="1">Uncharacterized protein</fullName>
    </submittedName>
</protein>
<evidence type="ECO:0000313" key="1">
    <source>
        <dbReference type="EMBL" id="KAG6479976.1"/>
    </source>
</evidence>
<comment type="caution">
    <text evidence="1">The sequence shown here is derived from an EMBL/GenBank/DDBJ whole genome shotgun (WGS) entry which is preliminary data.</text>
</comment>
<reference evidence="1 2" key="1">
    <citation type="submission" date="2020-08" db="EMBL/GenBank/DDBJ databases">
        <title>Plant Genome Project.</title>
        <authorList>
            <person name="Zhang R.-G."/>
        </authorList>
    </citation>
    <scope>NUCLEOTIDE SEQUENCE [LARGE SCALE GENOMIC DNA]</scope>
    <source>
        <tissue evidence="1">Rhizome</tissue>
    </source>
</reference>